<keyword evidence="3" id="KW-0963">Cytoplasm</keyword>
<dbReference type="AlphaFoldDB" id="A0AAN8JTL4"/>
<dbReference type="PROSITE" id="PS50076">
    <property type="entry name" value="DNAJ_2"/>
    <property type="match status" value="1"/>
</dbReference>
<comment type="function">
    <text evidence="6">May negatively affect PAX8-induced thyroglobulin/TG transcription.</text>
</comment>
<keyword evidence="5" id="KW-0539">Nucleus</keyword>
<evidence type="ECO:0000256" key="3">
    <source>
        <dbReference type="ARBA" id="ARBA00022490"/>
    </source>
</evidence>
<evidence type="ECO:0000313" key="10">
    <source>
        <dbReference type="EMBL" id="KAK6182290.1"/>
    </source>
</evidence>
<evidence type="ECO:0000256" key="5">
    <source>
        <dbReference type="ARBA" id="ARBA00023242"/>
    </source>
</evidence>
<comment type="caution">
    <text evidence="10">The sequence shown here is derived from an EMBL/GenBank/DDBJ whole genome shotgun (WGS) entry which is preliminary data.</text>
</comment>
<dbReference type="Pfam" id="PF00226">
    <property type="entry name" value="DnaJ"/>
    <property type="match status" value="1"/>
</dbReference>
<evidence type="ECO:0000259" key="9">
    <source>
        <dbReference type="PROSITE" id="PS50076"/>
    </source>
</evidence>
<evidence type="ECO:0000313" key="11">
    <source>
        <dbReference type="Proteomes" id="UP001347796"/>
    </source>
</evidence>
<dbReference type="InterPro" id="IPR001623">
    <property type="entry name" value="DnaJ_domain"/>
</dbReference>
<evidence type="ECO:0000256" key="8">
    <source>
        <dbReference type="SAM" id="Coils"/>
    </source>
</evidence>
<accession>A0AAN8JTL4</accession>
<dbReference type="GO" id="GO:0000390">
    <property type="term" value="P:spliceosomal complex disassembly"/>
    <property type="evidence" value="ECO:0007669"/>
    <property type="project" value="TreeGrafter"/>
</dbReference>
<feature type="coiled-coil region" evidence="8">
    <location>
        <begin position="78"/>
        <end position="144"/>
    </location>
</feature>
<evidence type="ECO:0000256" key="1">
    <source>
        <dbReference type="ARBA" id="ARBA00004123"/>
    </source>
</evidence>
<evidence type="ECO:0000256" key="2">
    <source>
        <dbReference type="ARBA" id="ARBA00004496"/>
    </source>
</evidence>
<keyword evidence="8" id="KW-0175">Coiled coil</keyword>
<dbReference type="PRINTS" id="PR00625">
    <property type="entry name" value="JDOMAIN"/>
</dbReference>
<dbReference type="InterPro" id="IPR036869">
    <property type="entry name" value="J_dom_sf"/>
</dbReference>
<keyword evidence="4" id="KW-0143">Chaperone</keyword>
<dbReference type="PANTHER" id="PTHR44313:SF1">
    <property type="entry name" value="DNAJ HOMOLOG SUBFAMILY C MEMBER 17"/>
    <property type="match status" value="1"/>
</dbReference>
<dbReference type="InterPro" id="IPR034254">
    <property type="entry name" value="DNAJC17_RRM"/>
</dbReference>
<dbReference type="CDD" id="cd12429">
    <property type="entry name" value="RRM_DNAJC17"/>
    <property type="match status" value="1"/>
</dbReference>
<name>A0AAN8JTL4_PATCE</name>
<dbReference type="PANTHER" id="PTHR44313">
    <property type="entry name" value="DNAJ HOMOLOG SUBFAMILY C MEMBER 17"/>
    <property type="match status" value="1"/>
</dbReference>
<dbReference type="InterPro" id="IPR052094">
    <property type="entry name" value="Pre-mRNA-splicing_ERAD"/>
</dbReference>
<dbReference type="SUPFAM" id="SSF46565">
    <property type="entry name" value="Chaperone J-domain"/>
    <property type="match status" value="1"/>
</dbReference>
<proteinExistence type="predicted"/>
<dbReference type="CDD" id="cd06257">
    <property type="entry name" value="DnaJ"/>
    <property type="match status" value="1"/>
</dbReference>
<sequence length="316" mass="35401">MPPSDILKLDLYGLLDVTAEATEKEIVSAYRKKARKCHPDKNPDNPKAAELFHELSKALELLTDAAARAAYDKALKARKAAELRHRELDSKRKKLKEDLEAREDSVELQNKTEAAAKKNLEAEIERLRKEGNKLLEAEQDLLRESLKQQTVVTVDSSDDDVPVSPKIKVKWKARKGDESNGGYNKNNLEALFSQYGEVAFVLVSAKKSGSAIIEFDKSPSSKLLEVEYEDGLPNNPFTVSWLSGKPLKSKPCVNMTSSINPAAVEQPYSSYIHASEFAKPVSTSDNDFESLVLRKLRQAEERKRLIEQMQKEDGEG</sequence>
<feature type="domain" description="J" evidence="9">
    <location>
        <begin position="10"/>
        <end position="75"/>
    </location>
</feature>
<evidence type="ECO:0000256" key="7">
    <source>
        <dbReference type="ARBA" id="ARBA00074360"/>
    </source>
</evidence>
<dbReference type="EMBL" id="JAZGQO010000007">
    <property type="protein sequence ID" value="KAK6182290.1"/>
    <property type="molecule type" value="Genomic_DNA"/>
</dbReference>
<dbReference type="FunFam" id="1.10.287.110:FF:000059">
    <property type="entry name" value="dnaJ homolog subfamily C member 17"/>
    <property type="match status" value="1"/>
</dbReference>
<dbReference type="Gene3D" id="1.10.287.110">
    <property type="entry name" value="DnaJ domain"/>
    <property type="match status" value="1"/>
</dbReference>
<comment type="subcellular location">
    <subcellularLocation>
        <location evidence="2">Cytoplasm</location>
    </subcellularLocation>
    <subcellularLocation>
        <location evidence="1">Nucleus</location>
    </subcellularLocation>
</comment>
<dbReference type="GO" id="GO:0005737">
    <property type="term" value="C:cytoplasm"/>
    <property type="evidence" value="ECO:0007669"/>
    <property type="project" value="UniProtKB-SubCell"/>
</dbReference>
<dbReference type="Proteomes" id="UP001347796">
    <property type="component" value="Unassembled WGS sequence"/>
</dbReference>
<organism evidence="10 11">
    <name type="scientific">Patella caerulea</name>
    <name type="common">Rayed Mediterranean limpet</name>
    <dbReference type="NCBI Taxonomy" id="87958"/>
    <lineage>
        <taxon>Eukaryota</taxon>
        <taxon>Metazoa</taxon>
        <taxon>Spiralia</taxon>
        <taxon>Lophotrochozoa</taxon>
        <taxon>Mollusca</taxon>
        <taxon>Gastropoda</taxon>
        <taxon>Patellogastropoda</taxon>
        <taxon>Patelloidea</taxon>
        <taxon>Patellidae</taxon>
        <taxon>Patella</taxon>
    </lineage>
</organism>
<dbReference type="Gene3D" id="3.30.70.330">
    <property type="match status" value="1"/>
</dbReference>
<evidence type="ECO:0000256" key="6">
    <source>
        <dbReference type="ARBA" id="ARBA00053783"/>
    </source>
</evidence>
<dbReference type="InterPro" id="IPR012677">
    <property type="entry name" value="Nucleotide-bd_a/b_plait_sf"/>
</dbReference>
<keyword evidence="11" id="KW-1185">Reference proteome</keyword>
<dbReference type="SMART" id="SM00271">
    <property type="entry name" value="DnaJ"/>
    <property type="match status" value="1"/>
</dbReference>
<gene>
    <name evidence="10" type="ORF">SNE40_010005</name>
</gene>
<dbReference type="GO" id="GO:0005681">
    <property type="term" value="C:spliceosomal complex"/>
    <property type="evidence" value="ECO:0007669"/>
    <property type="project" value="TreeGrafter"/>
</dbReference>
<evidence type="ECO:0000256" key="4">
    <source>
        <dbReference type="ARBA" id="ARBA00023186"/>
    </source>
</evidence>
<reference evidence="10 11" key="1">
    <citation type="submission" date="2024-01" db="EMBL/GenBank/DDBJ databases">
        <title>The genome of the rayed Mediterranean limpet Patella caerulea (Linnaeus, 1758).</title>
        <authorList>
            <person name="Anh-Thu Weber A."/>
            <person name="Halstead-Nussloch G."/>
        </authorList>
    </citation>
    <scope>NUCLEOTIDE SEQUENCE [LARGE SCALE GENOMIC DNA]</scope>
    <source>
        <strain evidence="10">AATW-2023a</strain>
        <tissue evidence="10">Whole specimen</tissue>
    </source>
</reference>
<protein>
    <recommendedName>
        <fullName evidence="7">DnaJ homolog subfamily C member 17</fullName>
    </recommendedName>
</protein>